<sequence length="326" mass="36217">MKGIVICAVLLVFLARNQSYGASTDMEFMKDPNFPGNPLWMKNLKESLPMNKPGFPGSPEWNRKLEEEINNSMASANTQATGSSVVTPIDSKTRKPRPPKVRPVIVKPSRPSRPVKPSKPFLKPTTPVTFVGDEDRNIMTNMQNSNIGENVVINPIIQTMDDDGKPITTTPNAMYRASGFTISPAVPNPPSPVTPTVYNGPKNMKIPHAPPNFPFPPDCSAVPDPGYKFGDLTLLFKNNNIGNQNQVTETKHRSFLCTDPEYGQDSFYMQITEYRHGSNTGVSRTAEYYDKTGKKIDYSRKMVLLPLGESLPDTPRNDYLGMDVTF</sequence>
<dbReference type="EMBL" id="MF278711">
    <property type="protein sequence ID" value="ASL05017.1"/>
    <property type="molecule type" value="mRNA"/>
</dbReference>
<name>A0A220XIR2_NILLU</name>
<keyword evidence="2" id="KW-0732">Signal</keyword>
<dbReference type="AlphaFoldDB" id="A0A220XIR2"/>
<dbReference type="OrthoDB" id="10520985at2759"/>
<accession>A0A220XIR2</accession>
<organism evidence="3">
    <name type="scientific">Nilaparvata lugens</name>
    <name type="common">Brown planthopper</name>
    <dbReference type="NCBI Taxonomy" id="108931"/>
    <lineage>
        <taxon>Eukaryota</taxon>
        <taxon>Metazoa</taxon>
        <taxon>Ecdysozoa</taxon>
        <taxon>Arthropoda</taxon>
        <taxon>Hexapoda</taxon>
        <taxon>Insecta</taxon>
        <taxon>Pterygota</taxon>
        <taxon>Neoptera</taxon>
        <taxon>Paraneoptera</taxon>
        <taxon>Hemiptera</taxon>
        <taxon>Auchenorrhyncha</taxon>
        <taxon>Fulgoroidea</taxon>
        <taxon>Delphacidae</taxon>
        <taxon>Delphacinae</taxon>
        <taxon>Nilaparvata</taxon>
    </lineage>
</organism>
<reference evidence="3" key="1">
    <citation type="submission" date="2017-06" db="EMBL/GenBank/DDBJ databases">
        <title>Secretome analysis and in planta expression of salivary proteins reveals a potential large effector repertoire of the brown planthopper, Nilaparvata lugens.</title>
        <authorList>
            <person name="Rao W."/>
            <person name="Zheng X."/>
            <person name="Liu B."/>
            <person name="Du B."/>
            <person name="He G."/>
        </authorList>
    </citation>
    <scope>NUCLEOTIDE SEQUENCE</scope>
</reference>
<evidence type="ECO:0000313" key="3">
    <source>
        <dbReference type="EMBL" id="ASL05017.1"/>
    </source>
</evidence>
<proteinExistence type="evidence at transcript level"/>
<protein>
    <submittedName>
        <fullName evidence="3">Salivary protein</fullName>
    </submittedName>
</protein>
<evidence type="ECO:0000256" key="2">
    <source>
        <dbReference type="SAM" id="SignalP"/>
    </source>
</evidence>
<feature type="region of interest" description="Disordered" evidence="1">
    <location>
        <begin position="74"/>
        <end position="129"/>
    </location>
</feature>
<feature type="signal peptide" evidence="2">
    <location>
        <begin position="1"/>
        <end position="21"/>
    </location>
</feature>
<feature type="compositionally biased region" description="Polar residues" evidence="1">
    <location>
        <begin position="74"/>
        <end position="86"/>
    </location>
</feature>
<feature type="chain" id="PRO_5012713682" evidence="2">
    <location>
        <begin position="22"/>
        <end position="326"/>
    </location>
</feature>
<evidence type="ECO:0000256" key="1">
    <source>
        <dbReference type="SAM" id="MobiDB-lite"/>
    </source>
</evidence>